<keyword evidence="3" id="KW-1185">Reference proteome</keyword>
<dbReference type="EMBL" id="AP023355">
    <property type="protein sequence ID" value="BCJ38106.1"/>
    <property type="molecule type" value="Genomic_DNA"/>
</dbReference>
<name>A0A7R7I018_9ACTN</name>
<accession>A0A7R7I018</accession>
<organism evidence="2 3">
    <name type="scientific">Actinocatenispora thailandica</name>
    <dbReference type="NCBI Taxonomy" id="227318"/>
    <lineage>
        <taxon>Bacteria</taxon>
        <taxon>Bacillati</taxon>
        <taxon>Actinomycetota</taxon>
        <taxon>Actinomycetes</taxon>
        <taxon>Micromonosporales</taxon>
        <taxon>Micromonosporaceae</taxon>
        <taxon>Actinocatenispora</taxon>
    </lineage>
</organism>
<dbReference type="KEGG" id="atl:Athai_56090"/>
<dbReference type="AlphaFoldDB" id="A0A7R7I018"/>
<evidence type="ECO:0000313" key="2">
    <source>
        <dbReference type="EMBL" id="BCJ38106.1"/>
    </source>
</evidence>
<gene>
    <name evidence="2" type="ORF">Athai_56090</name>
</gene>
<sequence>MRMTVGPLPPAVYWRRRVIVLAGVALVVVLAVWACSPAAPEPGSHQAAGTKQHSASRGSGSGSSTGPTTGSPSPTGSPSASPTPTAGSGDGAPVDSAAVPPPADAGEPAARCGDDALTVSVGVDPRRMPAGSTPALYLTIGNGSTKPCTRDIGADQQELYVKHGDTTVWSSDYCDPNHGSDVRRFDPGVHVTYRLVWDGRTASKGCKTARHALSRGSYSLDGRVGTKHAKPYPLTVT</sequence>
<reference evidence="2 3" key="1">
    <citation type="submission" date="2020-08" db="EMBL/GenBank/DDBJ databases">
        <title>Whole genome shotgun sequence of Actinocatenispora thailandica NBRC 105041.</title>
        <authorList>
            <person name="Komaki H."/>
            <person name="Tamura T."/>
        </authorList>
    </citation>
    <scope>NUCLEOTIDE SEQUENCE [LARGE SCALE GENOMIC DNA]</scope>
    <source>
        <strain evidence="2 3">NBRC 105041</strain>
    </source>
</reference>
<dbReference type="Proteomes" id="UP000611640">
    <property type="component" value="Chromosome"/>
</dbReference>
<proteinExistence type="predicted"/>
<evidence type="ECO:0000256" key="1">
    <source>
        <dbReference type="SAM" id="MobiDB-lite"/>
    </source>
</evidence>
<feature type="region of interest" description="Disordered" evidence="1">
    <location>
        <begin position="39"/>
        <end position="113"/>
    </location>
</feature>
<dbReference type="RefSeq" id="WP_203964196.1">
    <property type="nucleotide sequence ID" value="NZ_AP023355.1"/>
</dbReference>
<evidence type="ECO:0000313" key="3">
    <source>
        <dbReference type="Proteomes" id="UP000611640"/>
    </source>
</evidence>
<feature type="compositionally biased region" description="Low complexity" evidence="1">
    <location>
        <begin position="55"/>
        <end position="98"/>
    </location>
</feature>
<protein>
    <submittedName>
        <fullName evidence="2">Uncharacterized protein</fullName>
    </submittedName>
</protein>